<accession>A0ABY1QJ60</accession>
<feature type="transmembrane region" description="Helical" evidence="5">
    <location>
        <begin position="106"/>
        <end position="123"/>
    </location>
</feature>
<dbReference type="RefSeq" id="WP_283443660.1">
    <property type="nucleotide sequence ID" value="NZ_FXUL01000015.1"/>
</dbReference>
<keyword evidence="4 5" id="KW-0472">Membrane</keyword>
<feature type="transmembrane region" description="Helical" evidence="5">
    <location>
        <begin position="171"/>
        <end position="188"/>
    </location>
</feature>
<dbReference type="InterPro" id="IPR045979">
    <property type="entry name" value="DUF5935"/>
</dbReference>
<feature type="transmembrane region" description="Helical" evidence="5">
    <location>
        <begin position="130"/>
        <end position="151"/>
    </location>
</feature>
<evidence type="ECO:0000259" key="6">
    <source>
        <dbReference type="Pfam" id="PF04932"/>
    </source>
</evidence>
<feature type="domain" description="DUF5935" evidence="7">
    <location>
        <begin position="1"/>
        <end position="188"/>
    </location>
</feature>
<evidence type="ECO:0000313" key="8">
    <source>
        <dbReference type="EMBL" id="SMP69469.1"/>
    </source>
</evidence>
<dbReference type="PANTHER" id="PTHR37422">
    <property type="entry name" value="TEICHURONIC ACID BIOSYNTHESIS PROTEIN TUAE"/>
    <property type="match status" value="1"/>
</dbReference>
<feature type="transmembrane region" description="Helical" evidence="5">
    <location>
        <begin position="329"/>
        <end position="346"/>
    </location>
</feature>
<evidence type="ECO:0000256" key="4">
    <source>
        <dbReference type="ARBA" id="ARBA00023136"/>
    </source>
</evidence>
<keyword evidence="9" id="KW-1185">Reference proteome</keyword>
<dbReference type="PANTHER" id="PTHR37422:SF21">
    <property type="entry name" value="EXOQ-LIKE PROTEIN"/>
    <property type="match status" value="1"/>
</dbReference>
<dbReference type="Pfam" id="PF19358">
    <property type="entry name" value="DUF5935"/>
    <property type="match status" value="1"/>
</dbReference>
<feature type="transmembrane region" description="Helical" evidence="5">
    <location>
        <begin position="237"/>
        <end position="254"/>
    </location>
</feature>
<feature type="transmembrane region" description="Helical" evidence="5">
    <location>
        <begin position="367"/>
        <end position="386"/>
    </location>
</feature>
<dbReference type="InterPro" id="IPR007016">
    <property type="entry name" value="O-antigen_ligase-rel_domated"/>
</dbReference>
<protein>
    <submittedName>
        <fullName evidence="8">Probable O-glycosylation ligase, exosortase A-associated</fullName>
    </submittedName>
</protein>
<comment type="subcellular location">
    <subcellularLocation>
        <location evidence="1">Membrane</location>
        <topology evidence="1">Multi-pass membrane protein</topology>
    </subcellularLocation>
</comment>
<feature type="transmembrane region" description="Helical" evidence="5">
    <location>
        <begin position="40"/>
        <end position="63"/>
    </location>
</feature>
<reference evidence="8 9" key="1">
    <citation type="submission" date="2017-05" db="EMBL/GenBank/DDBJ databases">
        <authorList>
            <person name="Varghese N."/>
            <person name="Submissions S."/>
        </authorList>
    </citation>
    <scope>NUCLEOTIDE SEQUENCE [LARGE SCALE GENOMIC DNA]</scope>
    <source>
        <strain evidence="8 9">DSM 26001</strain>
    </source>
</reference>
<dbReference type="GO" id="GO:0016874">
    <property type="term" value="F:ligase activity"/>
    <property type="evidence" value="ECO:0007669"/>
    <property type="project" value="UniProtKB-KW"/>
</dbReference>
<dbReference type="Proteomes" id="UP001158049">
    <property type="component" value="Unassembled WGS sequence"/>
</dbReference>
<evidence type="ECO:0000256" key="3">
    <source>
        <dbReference type="ARBA" id="ARBA00022989"/>
    </source>
</evidence>
<evidence type="ECO:0000259" key="7">
    <source>
        <dbReference type="Pfam" id="PF19358"/>
    </source>
</evidence>
<feature type="transmembrane region" description="Helical" evidence="5">
    <location>
        <begin position="200"/>
        <end position="231"/>
    </location>
</feature>
<organism evidence="8 9">
    <name type="scientific">Noviherbaspirillum suwonense</name>
    <dbReference type="NCBI Taxonomy" id="1224511"/>
    <lineage>
        <taxon>Bacteria</taxon>
        <taxon>Pseudomonadati</taxon>
        <taxon>Pseudomonadota</taxon>
        <taxon>Betaproteobacteria</taxon>
        <taxon>Burkholderiales</taxon>
        <taxon>Oxalobacteraceae</taxon>
        <taxon>Noviherbaspirillum</taxon>
    </lineage>
</organism>
<dbReference type="InterPro" id="IPR017528">
    <property type="entry name" value="CHP03097O-antigen_lig-rel"/>
</dbReference>
<keyword evidence="8" id="KW-0436">Ligase</keyword>
<feature type="transmembrane region" description="Helical" evidence="5">
    <location>
        <begin position="75"/>
        <end position="94"/>
    </location>
</feature>
<gene>
    <name evidence="8" type="ORF">SAMN06295970_11533</name>
</gene>
<evidence type="ECO:0000256" key="2">
    <source>
        <dbReference type="ARBA" id="ARBA00022692"/>
    </source>
</evidence>
<dbReference type="EMBL" id="FXUL01000015">
    <property type="protein sequence ID" value="SMP69469.1"/>
    <property type="molecule type" value="Genomic_DNA"/>
</dbReference>
<proteinExistence type="predicted"/>
<sequence>MRDVVIFAIVFGLVPWMIKRPAIGALVFMWISLMNPHRLAYGPAYDFPFAMVVAVITIGAILFSREPRSYPATPVTVLLVIFMVWVTITTLFAISPPWVVNYEWSRVIKTLLMVAVTIMVVQTEADLKKMAWILVISLGIFGLKGGIFTLATGGSYRVLGPAGSYIAENNSLALAMVMAVPMIWYLRLQATQRWMRYGLTAMAGLTMIAAAGSYSRGALLAGAAMMGFLWLKSRNKVSTGLVLLMLIPLVWLAMPEQWHDRMSTINDYQTDGSAMGRINAWYFAMEVAKTHLMGGGFMVFNPAMFRIYAPNPTDFHAAHSIFFQVLGEHGYIGLVIFVSIIGTAWLTANKIIRTTRKHAELKWASDFAAMAQVSLIGYVVGGAFLSLAYYDYFWYVVAALVITQRIVARKLKPAVAFDMTGRELVREPALATDSGTVHARS</sequence>
<feature type="domain" description="O-antigen ligase-related" evidence="6">
    <location>
        <begin position="203"/>
        <end position="338"/>
    </location>
</feature>
<keyword evidence="2 5" id="KW-0812">Transmembrane</keyword>
<keyword evidence="3 5" id="KW-1133">Transmembrane helix</keyword>
<dbReference type="InterPro" id="IPR051533">
    <property type="entry name" value="WaaL-like"/>
</dbReference>
<comment type="caution">
    <text evidence="8">The sequence shown here is derived from an EMBL/GenBank/DDBJ whole genome shotgun (WGS) entry which is preliminary data.</text>
</comment>
<dbReference type="NCBIfam" id="TIGR03097">
    <property type="entry name" value="PEP_O_lig_1"/>
    <property type="match status" value="1"/>
</dbReference>
<evidence type="ECO:0000256" key="5">
    <source>
        <dbReference type="SAM" id="Phobius"/>
    </source>
</evidence>
<evidence type="ECO:0000313" key="9">
    <source>
        <dbReference type="Proteomes" id="UP001158049"/>
    </source>
</evidence>
<evidence type="ECO:0000256" key="1">
    <source>
        <dbReference type="ARBA" id="ARBA00004141"/>
    </source>
</evidence>
<dbReference type="Pfam" id="PF04932">
    <property type="entry name" value="Wzy_C"/>
    <property type="match status" value="1"/>
</dbReference>
<name>A0ABY1QJ60_9BURK</name>